<name>A0A0L0N8D3_TOLOC</name>
<dbReference type="Gene3D" id="3.90.1590.10">
    <property type="entry name" value="glutathione-dependent formaldehyde- activating enzyme (gfa)"/>
    <property type="match status" value="1"/>
</dbReference>
<feature type="domain" description="CENP-V/GFA" evidence="5">
    <location>
        <begin position="14"/>
        <end position="62"/>
    </location>
</feature>
<accession>A0A0L0N8D3</accession>
<gene>
    <name evidence="6" type="ORF">TOPH_05165</name>
</gene>
<comment type="caution">
    <text evidence="6">The sequence shown here is derived from an EMBL/GenBank/DDBJ whole genome shotgun (WGS) entry which is preliminary data.</text>
</comment>
<dbReference type="Pfam" id="PF04828">
    <property type="entry name" value="GFA"/>
    <property type="match status" value="1"/>
</dbReference>
<keyword evidence="3" id="KW-0862">Zinc</keyword>
<evidence type="ECO:0000313" key="6">
    <source>
        <dbReference type="EMBL" id="KND90284.1"/>
    </source>
</evidence>
<dbReference type="Proteomes" id="UP000036947">
    <property type="component" value="Unassembled WGS sequence"/>
</dbReference>
<evidence type="ECO:0000256" key="2">
    <source>
        <dbReference type="ARBA" id="ARBA00022723"/>
    </source>
</evidence>
<dbReference type="STRING" id="1163406.A0A0L0N8D3"/>
<organism evidence="6 7">
    <name type="scientific">Tolypocladium ophioglossoides (strain CBS 100239)</name>
    <name type="common">Snaketongue truffleclub</name>
    <name type="synonym">Elaphocordyceps ophioglossoides</name>
    <dbReference type="NCBI Taxonomy" id="1163406"/>
    <lineage>
        <taxon>Eukaryota</taxon>
        <taxon>Fungi</taxon>
        <taxon>Dikarya</taxon>
        <taxon>Ascomycota</taxon>
        <taxon>Pezizomycotina</taxon>
        <taxon>Sordariomycetes</taxon>
        <taxon>Hypocreomycetidae</taxon>
        <taxon>Hypocreales</taxon>
        <taxon>Ophiocordycipitaceae</taxon>
        <taxon>Tolypocladium</taxon>
    </lineage>
</organism>
<evidence type="ECO:0000313" key="7">
    <source>
        <dbReference type="Proteomes" id="UP000036947"/>
    </source>
</evidence>
<protein>
    <recommendedName>
        <fullName evidence="5">CENP-V/GFA domain-containing protein</fullName>
    </recommendedName>
</protein>
<reference evidence="6 7" key="1">
    <citation type="journal article" date="2015" name="BMC Genomics">
        <title>The genome of the truffle-parasite Tolypocladium ophioglossoides and the evolution of antifungal peptaibiotics.</title>
        <authorList>
            <person name="Quandt C.A."/>
            <person name="Bushley K.E."/>
            <person name="Spatafora J.W."/>
        </authorList>
    </citation>
    <scope>NUCLEOTIDE SEQUENCE [LARGE SCALE GENOMIC DNA]</scope>
    <source>
        <strain evidence="6 7">CBS 100239</strain>
    </source>
</reference>
<dbReference type="InterPro" id="IPR006913">
    <property type="entry name" value="CENP-V/GFA"/>
</dbReference>
<evidence type="ECO:0000256" key="3">
    <source>
        <dbReference type="ARBA" id="ARBA00022833"/>
    </source>
</evidence>
<keyword evidence="4" id="KW-0456">Lyase</keyword>
<evidence type="ECO:0000256" key="4">
    <source>
        <dbReference type="ARBA" id="ARBA00023239"/>
    </source>
</evidence>
<dbReference type="AlphaFoldDB" id="A0A0L0N8D3"/>
<dbReference type="EMBL" id="LFRF01000014">
    <property type="protein sequence ID" value="KND90284.1"/>
    <property type="molecule type" value="Genomic_DNA"/>
</dbReference>
<dbReference type="OrthoDB" id="406544at2759"/>
<keyword evidence="2" id="KW-0479">Metal-binding</keyword>
<dbReference type="GO" id="GO:0046872">
    <property type="term" value="F:metal ion binding"/>
    <property type="evidence" value="ECO:0007669"/>
    <property type="project" value="UniProtKB-KW"/>
</dbReference>
<proteinExistence type="inferred from homology"/>
<evidence type="ECO:0000256" key="1">
    <source>
        <dbReference type="ARBA" id="ARBA00005495"/>
    </source>
</evidence>
<sequence>MAYATKKDLFPMLGGCSCGHVRYRLALPPLLVHCCHCASCQRHVGGAFAINAIVESAAITLLPSAFEPLVPGCKTNPEPLPAGLHPAFARLTDGVPTTPAETEGTGKPVLVTVPSGSGIGQTMASCPVCRTGLWNNYADAGPLVTYLRATTLDRAWEVDPDVHIFTHSKRDFVSIADGKPQFEYYYDNRAAFYRPDVFERVAALKPKEEAYKVQLRAALS</sequence>
<dbReference type="InterPro" id="IPR011057">
    <property type="entry name" value="Mss4-like_sf"/>
</dbReference>
<dbReference type="GO" id="GO:0016846">
    <property type="term" value="F:carbon-sulfur lyase activity"/>
    <property type="evidence" value="ECO:0007669"/>
    <property type="project" value="InterPro"/>
</dbReference>
<dbReference type="PANTHER" id="PTHR33337:SF33">
    <property type="entry name" value="CENP-V_GFA DOMAIN-CONTAINING PROTEIN"/>
    <property type="match status" value="1"/>
</dbReference>
<dbReference type="SUPFAM" id="SSF51316">
    <property type="entry name" value="Mss4-like"/>
    <property type="match status" value="2"/>
</dbReference>
<keyword evidence="7" id="KW-1185">Reference proteome</keyword>
<evidence type="ECO:0000259" key="5">
    <source>
        <dbReference type="Pfam" id="PF04828"/>
    </source>
</evidence>
<dbReference type="PANTHER" id="PTHR33337">
    <property type="entry name" value="GFA DOMAIN-CONTAINING PROTEIN"/>
    <property type="match status" value="1"/>
</dbReference>
<comment type="similarity">
    <text evidence="1">Belongs to the Gfa family.</text>
</comment>